<name>A0ACC0V314_9HYPO</name>
<protein>
    <submittedName>
        <fullName evidence="1">Uncharacterized protein</fullName>
    </submittedName>
</protein>
<evidence type="ECO:0000313" key="1">
    <source>
        <dbReference type="EMBL" id="KAI9900305.1"/>
    </source>
</evidence>
<evidence type="ECO:0000313" key="2">
    <source>
        <dbReference type="Proteomes" id="UP001163324"/>
    </source>
</evidence>
<dbReference type="EMBL" id="CM047943">
    <property type="protein sequence ID" value="KAI9900305.1"/>
    <property type="molecule type" value="Genomic_DNA"/>
</dbReference>
<dbReference type="Proteomes" id="UP001163324">
    <property type="component" value="Chromosome 4"/>
</dbReference>
<comment type="caution">
    <text evidence="1">The sequence shown here is derived from an EMBL/GenBank/DDBJ whole genome shotgun (WGS) entry which is preliminary data.</text>
</comment>
<sequence>MPGILPMKVIKVGTSAQSRIAQACDRCRSKKIRCDGVRPTCSQCANVGFECKTSDKLSRRAFPRGYTESLEERVRALETEVRELKDLLDEKDEKIDMLSKMHGGHHYGRPAASNSPKSSAGSPESRKELTPAKEDTFRVQASPLLLGVENSDSFFMGGSSGRPFIEAFKRKIQESGKQGSDFNPDAFLHTQGTPPLSTQPPDSSLRIPPRMYADRCVNVYFQEWAPLFPALHKPTFLGIYADFFADHDKIKSNHKIAQLYLVFSIAGLSSESPDIPQLVACEQQWTKALESVLLEDTMSTLQCLILALMYCTMRADYKRVQHYKSIAVGLSHRLGLHQSQKRFSFGALTIETRKKVFWTLYTLDCFTAVTLGLPKLLKEADVQTEYPSDADDEYVTEKGFQPTLPGESTRLSSALALFRATRVLARVLEKNYPATSSYELSLQQMENLEVELDEWYGDLPSHLRLKFVQDKPSTDVTSSRSPLLAMTYYYIRTLIYRPAIGSTLGSKAAPALMSISDSSKHIIQIVELLEERGMNFSFCLNKGDLLTLCGMTLLYRSVGLKAESKLMKDDGRLINSVFKTLLRNQVPGTYEFQRIASKLIAMDQPSVSPSISEQALPTPTNRASPSAQQRKKSTSSLSQQSMRHPSESETIRQGKTGRLSMNDMDEQQRAQFYRGHSRHSFDSVQDSSVSPMSQVPCNSRQHSSGSRSKQNLDYLSLSNTPLQSRSGSPPRNRNMPLTTNRADQTMTPMPMGKMAGPVTNAEWEAILGSMDGGLNNVYDAIYGGSAFINEAPLPSKNDWSPDTWDLANFNINEFGQAPVPPQSVLSLSDESLSSGEEVSPSDLNLGMGNIDYSDSNGFIIENFEGFPL</sequence>
<organism evidence="1 2">
    <name type="scientific">Trichothecium roseum</name>
    <dbReference type="NCBI Taxonomy" id="47278"/>
    <lineage>
        <taxon>Eukaryota</taxon>
        <taxon>Fungi</taxon>
        <taxon>Dikarya</taxon>
        <taxon>Ascomycota</taxon>
        <taxon>Pezizomycotina</taxon>
        <taxon>Sordariomycetes</taxon>
        <taxon>Hypocreomycetidae</taxon>
        <taxon>Hypocreales</taxon>
        <taxon>Hypocreales incertae sedis</taxon>
        <taxon>Trichothecium</taxon>
    </lineage>
</organism>
<proteinExistence type="predicted"/>
<keyword evidence="2" id="KW-1185">Reference proteome</keyword>
<reference evidence="1" key="1">
    <citation type="submission" date="2022-10" db="EMBL/GenBank/DDBJ databases">
        <title>Complete Genome of Trichothecium roseum strain YXFP-22015, a Plant Pathogen Isolated from Citrus.</title>
        <authorList>
            <person name="Wang Y."/>
            <person name="Zhu L."/>
        </authorList>
    </citation>
    <scope>NUCLEOTIDE SEQUENCE</scope>
    <source>
        <strain evidence="1">YXFP-22015</strain>
    </source>
</reference>
<gene>
    <name evidence="1" type="ORF">N3K66_004567</name>
</gene>
<accession>A0ACC0V314</accession>